<dbReference type="PANTHER" id="PTHR32089:SF119">
    <property type="entry name" value="METHYL-ACCEPTING CHEMOTAXIS PROTEIN CTPL"/>
    <property type="match status" value="1"/>
</dbReference>
<dbReference type="GO" id="GO:0007165">
    <property type="term" value="P:signal transduction"/>
    <property type="evidence" value="ECO:0007669"/>
    <property type="project" value="UniProtKB-KW"/>
</dbReference>
<dbReference type="EMBL" id="QJKI01000003">
    <property type="protein sequence ID" value="PXX80753.1"/>
    <property type="molecule type" value="Genomic_DNA"/>
</dbReference>
<dbReference type="Pfam" id="PF00015">
    <property type="entry name" value="MCPsignal"/>
    <property type="match status" value="1"/>
</dbReference>
<dbReference type="Gene3D" id="1.10.287.950">
    <property type="entry name" value="Methyl-accepting chemotaxis protein"/>
    <property type="match status" value="1"/>
</dbReference>
<gene>
    <name evidence="10" type="ORF">DFR34_10394</name>
</gene>
<comment type="similarity">
    <text evidence="6">Belongs to the methyl-accepting chemotaxis (MCP) protein family.</text>
</comment>
<organism evidence="10 11">
    <name type="scientific">Rivihabitans pingtungensis</name>
    <dbReference type="NCBI Taxonomy" id="1054498"/>
    <lineage>
        <taxon>Bacteria</taxon>
        <taxon>Pseudomonadati</taxon>
        <taxon>Pseudomonadota</taxon>
        <taxon>Betaproteobacteria</taxon>
        <taxon>Neisseriales</taxon>
        <taxon>Aquaspirillaceae</taxon>
        <taxon>Rivihabitans</taxon>
    </lineage>
</organism>
<dbReference type="FunFam" id="1.10.287.950:FF:000001">
    <property type="entry name" value="Methyl-accepting chemotaxis sensory transducer"/>
    <property type="match status" value="1"/>
</dbReference>
<dbReference type="GO" id="GO:0016020">
    <property type="term" value="C:membrane"/>
    <property type="evidence" value="ECO:0007669"/>
    <property type="project" value="UniProtKB-SubCell"/>
</dbReference>
<evidence type="ECO:0000256" key="3">
    <source>
        <dbReference type="ARBA" id="ARBA00022989"/>
    </source>
</evidence>
<sequence length="543" mass="58295">MPTPSLASRRLRPLLIGFIAVMTALQIIVAAVAYFDLQRVLDNDQREHAVVQVLKHNMTEARFHVVQVQQFLTDASATGERDGLKDASEHFQALGKNLRAIAEFDTAFRDETDKITALAQNYYQTGTTMAEAYITQGREAGNVLMKAPGSGFDERALALTHQLEAMARQVDVRVAESEAATEATVQRLRATVIGLSVFLALTLLLGGIWLYRQVFGMLGGEPARAVRLAQRIAQGDLSRKIEADDAPDSLLGALSDMRSQLCHVTQHIQTLAVQLDDGAQALASTSCHMEQGAQTQSDATRAMAAAMEEIQHSITQLGEQSGQVGDEAHQAGDMVAACEALVHASADSVRAMAGQFQHAAGVITDLHQQTDAIAQLTQTIHDIADQTNLLALNAAIEAARAGEQGRGFAVVADEVRKLAERTAQTTLDITSQTSALAQRMSEVVGTMENGVTASDQGVARTGEVSQAIGHIRQNTEQINQHIHGVALALREQEHAMAELGQRLEVIVSMSDTHHHAIESTASAASQLTANAHSLAEAVGHFRV</sequence>
<reference evidence="10 11" key="1">
    <citation type="submission" date="2018-05" db="EMBL/GenBank/DDBJ databases">
        <title>Genomic Encyclopedia of Type Strains, Phase IV (KMG-IV): sequencing the most valuable type-strain genomes for metagenomic binning, comparative biology and taxonomic classification.</title>
        <authorList>
            <person name="Goeker M."/>
        </authorList>
    </citation>
    <scope>NUCLEOTIDE SEQUENCE [LARGE SCALE GENOMIC DNA]</scope>
    <source>
        <strain evidence="10 11">DSM 29661</strain>
    </source>
</reference>
<dbReference type="Proteomes" id="UP000247555">
    <property type="component" value="Unassembled WGS sequence"/>
</dbReference>
<keyword evidence="2 8" id="KW-0812">Transmembrane</keyword>
<evidence type="ECO:0000313" key="11">
    <source>
        <dbReference type="Proteomes" id="UP000247555"/>
    </source>
</evidence>
<protein>
    <submittedName>
        <fullName evidence="10">Methyl-accepting chemotaxis protein</fullName>
    </submittedName>
</protein>
<dbReference type="InterPro" id="IPR004089">
    <property type="entry name" value="MCPsignal_dom"/>
</dbReference>
<feature type="transmembrane region" description="Helical" evidence="8">
    <location>
        <begin position="192"/>
        <end position="211"/>
    </location>
</feature>
<dbReference type="GO" id="GO:0004888">
    <property type="term" value="F:transmembrane signaling receptor activity"/>
    <property type="evidence" value="ECO:0007669"/>
    <property type="project" value="InterPro"/>
</dbReference>
<evidence type="ECO:0000256" key="6">
    <source>
        <dbReference type="ARBA" id="ARBA00029447"/>
    </source>
</evidence>
<dbReference type="InterPro" id="IPR004090">
    <property type="entry name" value="Chemotax_Me-accpt_rcpt"/>
</dbReference>
<evidence type="ECO:0000259" key="9">
    <source>
        <dbReference type="PROSITE" id="PS50111"/>
    </source>
</evidence>
<dbReference type="RefSeq" id="WP_110389791.1">
    <property type="nucleotide sequence ID" value="NZ_QJKI01000003.1"/>
</dbReference>
<evidence type="ECO:0000256" key="1">
    <source>
        <dbReference type="ARBA" id="ARBA00004141"/>
    </source>
</evidence>
<comment type="subcellular location">
    <subcellularLocation>
        <location evidence="1">Membrane</location>
        <topology evidence="1">Multi-pass membrane protein</topology>
    </subcellularLocation>
</comment>
<feature type="domain" description="Methyl-accepting transducer" evidence="9">
    <location>
        <begin position="271"/>
        <end position="507"/>
    </location>
</feature>
<dbReference type="AlphaFoldDB" id="A0A318L5I5"/>
<evidence type="ECO:0000256" key="2">
    <source>
        <dbReference type="ARBA" id="ARBA00022692"/>
    </source>
</evidence>
<accession>A0A318L5I5</accession>
<evidence type="ECO:0000256" key="7">
    <source>
        <dbReference type="PROSITE-ProRule" id="PRU00284"/>
    </source>
</evidence>
<dbReference type="PROSITE" id="PS50111">
    <property type="entry name" value="CHEMOTAXIS_TRANSDUC_2"/>
    <property type="match status" value="1"/>
</dbReference>
<comment type="caution">
    <text evidence="10">The sequence shown here is derived from an EMBL/GenBank/DDBJ whole genome shotgun (WGS) entry which is preliminary data.</text>
</comment>
<dbReference type="SUPFAM" id="SSF58104">
    <property type="entry name" value="Methyl-accepting chemotaxis protein (MCP) signaling domain"/>
    <property type="match status" value="1"/>
</dbReference>
<dbReference type="PRINTS" id="PR00260">
    <property type="entry name" value="CHEMTRNSDUCR"/>
</dbReference>
<name>A0A318L5I5_9NEIS</name>
<dbReference type="GO" id="GO:0006935">
    <property type="term" value="P:chemotaxis"/>
    <property type="evidence" value="ECO:0007669"/>
    <property type="project" value="InterPro"/>
</dbReference>
<keyword evidence="4 8" id="KW-0472">Membrane</keyword>
<proteinExistence type="inferred from homology"/>
<dbReference type="PANTHER" id="PTHR32089">
    <property type="entry name" value="METHYL-ACCEPTING CHEMOTAXIS PROTEIN MCPB"/>
    <property type="match status" value="1"/>
</dbReference>
<dbReference type="SMART" id="SM00283">
    <property type="entry name" value="MA"/>
    <property type="match status" value="1"/>
</dbReference>
<evidence type="ECO:0000313" key="10">
    <source>
        <dbReference type="EMBL" id="PXX80753.1"/>
    </source>
</evidence>
<evidence type="ECO:0000256" key="8">
    <source>
        <dbReference type="SAM" id="Phobius"/>
    </source>
</evidence>
<keyword evidence="5 7" id="KW-0807">Transducer</keyword>
<dbReference type="OrthoDB" id="5580590at2"/>
<keyword evidence="11" id="KW-1185">Reference proteome</keyword>
<evidence type="ECO:0000256" key="4">
    <source>
        <dbReference type="ARBA" id="ARBA00023136"/>
    </source>
</evidence>
<feature type="transmembrane region" description="Helical" evidence="8">
    <location>
        <begin position="14"/>
        <end position="37"/>
    </location>
</feature>
<evidence type="ECO:0000256" key="5">
    <source>
        <dbReference type="ARBA" id="ARBA00023224"/>
    </source>
</evidence>
<keyword evidence="3 8" id="KW-1133">Transmembrane helix</keyword>